<name>A0ABU0ESE4_9PSEU</name>
<keyword evidence="2" id="KW-1185">Reference proteome</keyword>
<dbReference type="RefSeq" id="WP_306990518.1">
    <property type="nucleotide sequence ID" value="NZ_JAUSUT010000001.1"/>
</dbReference>
<proteinExistence type="predicted"/>
<evidence type="ECO:0000313" key="2">
    <source>
        <dbReference type="Proteomes" id="UP001229651"/>
    </source>
</evidence>
<reference evidence="1 2" key="1">
    <citation type="submission" date="2023-07" db="EMBL/GenBank/DDBJ databases">
        <title>Sequencing the genomes of 1000 actinobacteria strains.</title>
        <authorList>
            <person name="Klenk H.-P."/>
        </authorList>
    </citation>
    <scope>NUCLEOTIDE SEQUENCE [LARGE SCALE GENOMIC DNA]</scope>
    <source>
        <strain evidence="1 2">DSM 45805</strain>
    </source>
</reference>
<dbReference type="Proteomes" id="UP001229651">
    <property type="component" value="Unassembled WGS sequence"/>
</dbReference>
<accession>A0ABU0ESE4</accession>
<organism evidence="1 2">
    <name type="scientific">Amycolatopsis thermophila</name>
    <dbReference type="NCBI Taxonomy" id="206084"/>
    <lineage>
        <taxon>Bacteria</taxon>
        <taxon>Bacillati</taxon>
        <taxon>Actinomycetota</taxon>
        <taxon>Actinomycetes</taxon>
        <taxon>Pseudonocardiales</taxon>
        <taxon>Pseudonocardiaceae</taxon>
        <taxon>Amycolatopsis</taxon>
    </lineage>
</organism>
<sequence>MHRLGCTGKRQYASPEAAEAALSAMWSKCRPGARLPTRKYPCLYGDHWHITSSPQPPLSIREDPAA</sequence>
<gene>
    <name evidence="1" type="ORF">FB470_001910</name>
</gene>
<protein>
    <submittedName>
        <fullName evidence="1">Uncharacterized protein</fullName>
    </submittedName>
</protein>
<evidence type="ECO:0000313" key="1">
    <source>
        <dbReference type="EMBL" id="MDQ0377916.1"/>
    </source>
</evidence>
<dbReference type="EMBL" id="JAUSUT010000001">
    <property type="protein sequence ID" value="MDQ0377916.1"/>
    <property type="molecule type" value="Genomic_DNA"/>
</dbReference>
<comment type="caution">
    <text evidence="1">The sequence shown here is derived from an EMBL/GenBank/DDBJ whole genome shotgun (WGS) entry which is preliminary data.</text>
</comment>